<name>A0A8J7B8F2_9CYAN</name>
<gene>
    <name evidence="1" type="ORF">IQ249_05850</name>
</gene>
<comment type="caution">
    <text evidence="1">The sequence shown here is derived from an EMBL/GenBank/DDBJ whole genome shotgun (WGS) entry which is preliminary data.</text>
</comment>
<dbReference type="Proteomes" id="UP000654482">
    <property type="component" value="Unassembled WGS sequence"/>
</dbReference>
<proteinExistence type="predicted"/>
<sequence>MLRDVLKQEIDRLNDNQLQRIAEFLYLVKSQTQYLAQTVPFWQKATPTERAQDFLAWVEQLPKTGVSLPDEAFDRGSIYE</sequence>
<keyword evidence="2" id="KW-1185">Reference proteome</keyword>
<dbReference type="EMBL" id="JADEWZ010000006">
    <property type="protein sequence ID" value="MBE9115420.1"/>
    <property type="molecule type" value="Genomic_DNA"/>
</dbReference>
<dbReference type="RefSeq" id="WP_194028504.1">
    <property type="nucleotide sequence ID" value="NZ_JADEWZ010000006.1"/>
</dbReference>
<reference evidence="1" key="1">
    <citation type="submission" date="2020-10" db="EMBL/GenBank/DDBJ databases">
        <authorList>
            <person name="Castelo-Branco R."/>
            <person name="Eusebio N."/>
            <person name="Adriana R."/>
            <person name="Vieira A."/>
            <person name="Brugerolle De Fraissinette N."/>
            <person name="Rezende De Castro R."/>
            <person name="Schneider M.P."/>
            <person name="Vasconcelos V."/>
            <person name="Leao P.N."/>
        </authorList>
    </citation>
    <scope>NUCLEOTIDE SEQUENCE</scope>
    <source>
        <strain evidence="1">LEGE 07157</strain>
    </source>
</reference>
<protein>
    <submittedName>
        <fullName evidence="1">Uncharacterized protein</fullName>
    </submittedName>
</protein>
<evidence type="ECO:0000313" key="2">
    <source>
        <dbReference type="Proteomes" id="UP000654482"/>
    </source>
</evidence>
<evidence type="ECO:0000313" key="1">
    <source>
        <dbReference type="EMBL" id="MBE9115420.1"/>
    </source>
</evidence>
<accession>A0A8J7B8F2</accession>
<dbReference type="AlphaFoldDB" id="A0A8J7B8F2"/>
<organism evidence="1 2">
    <name type="scientific">Lusitaniella coriacea LEGE 07157</name>
    <dbReference type="NCBI Taxonomy" id="945747"/>
    <lineage>
        <taxon>Bacteria</taxon>
        <taxon>Bacillati</taxon>
        <taxon>Cyanobacteriota</taxon>
        <taxon>Cyanophyceae</taxon>
        <taxon>Spirulinales</taxon>
        <taxon>Lusitaniellaceae</taxon>
        <taxon>Lusitaniella</taxon>
    </lineage>
</organism>